<organism evidence="7 8">
    <name type="scientific">Clavelina lepadiformis</name>
    <name type="common">Light-bulb sea squirt</name>
    <name type="synonym">Ascidia lepadiformis</name>
    <dbReference type="NCBI Taxonomy" id="159417"/>
    <lineage>
        <taxon>Eukaryota</taxon>
        <taxon>Metazoa</taxon>
        <taxon>Chordata</taxon>
        <taxon>Tunicata</taxon>
        <taxon>Ascidiacea</taxon>
        <taxon>Aplousobranchia</taxon>
        <taxon>Clavelinidae</taxon>
        <taxon>Clavelina</taxon>
    </lineage>
</organism>
<dbReference type="InterPro" id="IPR007144">
    <property type="entry name" value="SSU_processome_Utp11"/>
</dbReference>
<evidence type="ECO:0000313" key="7">
    <source>
        <dbReference type="EMBL" id="CAK8691793.1"/>
    </source>
</evidence>
<feature type="compositionally biased region" description="Basic residues" evidence="6">
    <location>
        <begin position="1"/>
        <end position="15"/>
    </location>
</feature>
<comment type="caution">
    <text evidence="7">The sequence shown here is derived from an EMBL/GenBank/DDBJ whole genome shotgun (WGS) entry which is preliminary data.</text>
</comment>
<gene>
    <name evidence="7" type="ORF">CVLEPA_LOCUS24551</name>
</gene>
<keyword evidence="8" id="KW-1185">Reference proteome</keyword>
<evidence type="ECO:0000256" key="5">
    <source>
        <dbReference type="PIRNR" id="PIRNR015952"/>
    </source>
</evidence>
<keyword evidence="4 5" id="KW-0539">Nucleus</keyword>
<keyword evidence="3 5" id="KW-0698">rRNA processing</keyword>
<dbReference type="Proteomes" id="UP001642483">
    <property type="component" value="Unassembled WGS sequence"/>
</dbReference>
<evidence type="ECO:0000256" key="3">
    <source>
        <dbReference type="ARBA" id="ARBA00022552"/>
    </source>
</evidence>
<comment type="subcellular location">
    <subcellularLocation>
        <location evidence="1 5">Nucleus</location>
        <location evidence="1 5">Nucleolus</location>
    </subcellularLocation>
</comment>
<evidence type="ECO:0000256" key="4">
    <source>
        <dbReference type="ARBA" id="ARBA00023242"/>
    </source>
</evidence>
<dbReference type="PIRSF" id="PIRSF015952">
    <property type="entry name" value="U3snoRNP11"/>
    <property type="match status" value="1"/>
</dbReference>
<evidence type="ECO:0000256" key="2">
    <source>
        <dbReference type="ARBA" id="ARBA00008105"/>
    </source>
</evidence>
<proteinExistence type="inferred from homology"/>
<evidence type="ECO:0000313" key="8">
    <source>
        <dbReference type="Proteomes" id="UP001642483"/>
    </source>
</evidence>
<dbReference type="Pfam" id="PF03998">
    <property type="entry name" value="Utp11"/>
    <property type="match status" value="1"/>
</dbReference>
<dbReference type="EMBL" id="CAWYQH010000119">
    <property type="protein sequence ID" value="CAK8691793.1"/>
    <property type="molecule type" value="Genomic_DNA"/>
</dbReference>
<dbReference type="PANTHER" id="PTHR12838">
    <property type="entry name" value="U3 SMALL NUCLEOLAR RNA-ASSOCIATED PROTEIN 11"/>
    <property type="match status" value="1"/>
</dbReference>
<comment type="subunit">
    <text evidence="5">Component of the ribosomal small subunit (SSU) processome.</text>
</comment>
<sequence length="222" mass="26804">MSFKKAQKSRQRPHRERGQIAERSSLGLLEKKVDYKNRAKVFHQRQKQLKVLRKKALTKNPDEFYFKMIHKKMQEGEHWIDNPHVNDEEKISFAQRQLIETQDLNYIGWKLQIEKRKIKKLEETLQINEKRKVKNSHIYFVDSKDQITEREISETFEVNDESEKLEKELTQRQHRVSELQCVAEKMQIQRTISGDKSNERELVKKEGKNNAAIYKWKPMRKK</sequence>
<name>A0ABP0GJ68_CLALP</name>
<comment type="function">
    <text evidence="5">Involved in nucleolar processing of pre-18S ribosomal RNA.</text>
</comment>
<evidence type="ECO:0000256" key="1">
    <source>
        <dbReference type="ARBA" id="ARBA00004604"/>
    </source>
</evidence>
<protein>
    <recommendedName>
        <fullName evidence="5">U3 small nucleolar RNA-associated protein 11</fullName>
        <shortName evidence="5">U3 snoRNA-associated protein 11</shortName>
    </recommendedName>
</protein>
<accession>A0ABP0GJ68</accession>
<feature type="region of interest" description="Disordered" evidence="6">
    <location>
        <begin position="1"/>
        <end position="23"/>
    </location>
</feature>
<reference evidence="7 8" key="1">
    <citation type="submission" date="2024-02" db="EMBL/GenBank/DDBJ databases">
        <authorList>
            <person name="Daric V."/>
            <person name="Darras S."/>
        </authorList>
    </citation>
    <scope>NUCLEOTIDE SEQUENCE [LARGE SCALE GENOMIC DNA]</scope>
</reference>
<evidence type="ECO:0000256" key="6">
    <source>
        <dbReference type="SAM" id="MobiDB-lite"/>
    </source>
</evidence>
<comment type="similarity">
    <text evidence="2 5">Belongs to the UTP11 family.</text>
</comment>
<dbReference type="PANTHER" id="PTHR12838:SF0">
    <property type="entry name" value="U3 SMALL NUCLEOLAR RNA-ASSOCIATED PROTEIN 11-RELATED"/>
    <property type="match status" value="1"/>
</dbReference>